<evidence type="ECO:0000256" key="4">
    <source>
        <dbReference type="SAM" id="Phobius"/>
    </source>
</evidence>
<reference evidence="6 7" key="1">
    <citation type="submission" date="2020-04" db="EMBL/GenBank/DDBJ databases">
        <authorList>
            <person name="Hitch T.C.A."/>
            <person name="Wylensek D."/>
            <person name="Clavel T."/>
        </authorList>
    </citation>
    <scope>NUCLEOTIDE SEQUENCE [LARGE SCALE GENOMIC DNA]</scope>
    <source>
        <strain evidence="6 7">PG-251-APC-1</strain>
    </source>
</reference>
<feature type="transmembrane region" description="Helical" evidence="4">
    <location>
        <begin position="70"/>
        <end position="97"/>
    </location>
</feature>
<feature type="domain" description="Major facilitator superfamily (MFS) profile" evidence="5">
    <location>
        <begin position="1"/>
        <end position="377"/>
    </location>
</feature>
<evidence type="ECO:0000256" key="2">
    <source>
        <dbReference type="ARBA" id="ARBA00022989"/>
    </source>
</evidence>
<name>A0A848CEW4_9BACT</name>
<keyword evidence="3 4" id="KW-0472">Membrane</keyword>
<evidence type="ECO:0000313" key="6">
    <source>
        <dbReference type="EMBL" id="NME53115.1"/>
    </source>
</evidence>
<dbReference type="Pfam" id="PF07690">
    <property type="entry name" value="MFS_1"/>
    <property type="match status" value="1"/>
</dbReference>
<feature type="transmembrane region" description="Helical" evidence="4">
    <location>
        <begin position="260"/>
        <end position="281"/>
    </location>
</feature>
<dbReference type="Proteomes" id="UP000522333">
    <property type="component" value="Unassembled WGS sequence"/>
</dbReference>
<sequence length="384" mass="41293">MPDILFICIANLCTCMAIYSVMPVLPLYLIDVLHCKESVMGIGLAAFPLVALAVRPFSGMMSDMMDCKRLLLIATTCCAIFFPLTFMAATISLFIGIRLLHGISFSIMTTSQATMAVSFIPEKKLGMGIGVFSSMLSLGMILGPMLGLYVTNKYSYAAAFGLPFVFAMLGTFLQLFITAPKKIQAAKHRKPAWDMFFMPQGLYALASLFIAAFMLGMVSNYTSVLARDTGMDSYASAFFLLMGIGLLVSRLFSGYIVDKGYLVILVCMANLVALGAALLLTRTTSPVLFLGCGGLLGISLGALLPSYQTVLVYLADKTKRGVANAMYFIGMDSGICLSLLMGGIISQSLGMDIAYMVAAWGQLVSLGIFLKFVAPQYRAVLGSE</sequence>
<dbReference type="EMBL" id="JABAFY010000067">
    <property type="protein sequence ID" value="NME53115.1"/>
    <property type="molecule type" value="Genomic_DNA"/>
</dbReference>
<accession>A0A848CEW4</accession>
<proteinExistence type="predicted"/>
<keyword evidence="1 4" id="KW-0812">Transmembrane</keyword>
<dbReference type="PANTHER" id="PTHR23531">
    <property type="entry name" value="QUINOLENE RESISTANCE PROTEIN NORA"/>
    <property type="match status" value="1"/>
</dbReference>
<dbReference type="InterPro" id="IPR052714">
    <property type="entry name" value="MFS_Exporter"/>
</dbReference>
<gene>
    <name evidence="6" type="ORF">HF854_11465</name>
</gene>
<evidence type="ECO:0000256" key="1">
    <source>
        <dbReference type="ARBA" id="ARBA00022692"/>
    </source>
</evidence>
<dbReference type="SUPFAM" id="SSF103473">
    <property type="entry name" value="MFS general substrate transporter"/>
    <property type="match status" value="1"/>
</dbReference>
<dbReference type="Gene3D" id="1.20.1250.20">
    <property type="entry name" value="MFS general substrate transporter like domains"/>
    <property type="match status" value="1"/>
</dbReference>
<feature type="transmembrane region" description="Helical" evidence="4">
    <location>
        <begin position="326"/>
        <end position="347"/>
    </location>
</feature>
<feature type="transmembrane region" description="Helical" evidence="4">
    <location>
        <begin position="234"/>
        <end position="253"/>
    </location>
</feature>
<dbReference type="GO" id="GO:0022857">
    <property type="term" value="F:transmembrane transporter activity"/>
    <property type="evidence" value="ECO:0007669"/>
    <property type="project" value="InterPro"/>
</dbReference>
<dbReference type="PANTHER" id="PTHR23531:SF1">
    <property type="entry name" value="QUINOLENE RESISTANCE PROTEIN NORA"/>
    <property type="match status" value="1"/>
</dbReference>
<feature type="transmembrane region" description="Helical" evidence="4">
    <location>
        <begin position="156"/>
        <end position="180"/>
    </location>
</feature>
<evidence type="ECO:0000256" key="3">
    <source>
        <dbReference type="ARBA" id="ARBA00023136"/>
    </source>
</evidence>
<protein>
    <submittedName>
        <fullName evidence="6">MFS transporter</fullName>
    </submittedName>
</protein>
<feature type="transmembrane region" description="Helical" evidence="4">
    <location>
        <begin position="287"/>
        <end position="314"/>
    </location>
</feature>
<feature type="transmembrane region" description="Helical" evidence="4">
    <location>
        <begin position="127"/>
        <end position="150"/>
    </location>
</feature>
<evidence type="ECO:0000313" key="7">
    <source>
        <dbReference type="Proteomes" id="UP000522333"/>
    </source>
</evidence>
<dbReference type="AlphaFoldDB" id="A0A848CEW4"/>
<feature type="transmembrane region" description="Helical" evidence="4">
    <location>
        <begin position="353"/>
        <end position="374"/>
    </location>
</feature>
<dbReference type="PROSITE" id="PS50850">
    <property type="entry name" value="MFS"/>
    <property type="match status" value="1"/>
</dbReference>
<dbReference type="InterPro" id="IPR036259">
    <property type="entry name" value="MFS_trans_sf"/>
</dbReference>
<dbReference type="InterPro" id="IPR011701">
    <property type="entry name" value="MFS"/>
</dbReference>
<evidence type="ECO:0000259" key="5">
    <source>
        <dbReference type="PROSITE" id="PS50850"/>
    </source>
</evidence>
<comment type="caution">
    <text evidence="6">The sequence shown here is derived from an EMBL/GenBank/DDBJ whole genome shotgun (WGS) entry which is preliminary data.</text>
</comment>
<organism evidence="6 7">
    <name type="scientific">Desulfovibrio piger</name>
    <dbReference type="NCBI Taxonomy" id="901"/>
    <lineage>
        <taxon>Bacteria</taxon>
        <taxon>Pseudomonadati</taxon>
        <taxon>Thermodesulfobacteriota</taxon>
        <taxon>Desulfovibrionia</taxon>
        <taxon>Desulfovibrionales</taxon>
        <taxon>Desulfovibrionaceae</taxon>
        <taxon>Desulfovibrio</taxon>
    </lineage>
</organism>
<feature type="transmembrane region" description="Helical" evidence="4">
    <location>
        <begin position="201"/>
        <end position="222"/>
    </location>
</feature>
<dbReference type="InterPro" id="IPR020846">
    <property type="entry name" value="MFS_dom"/>
</dbReference>
<keyword evidence="2 4" id="KW-1133">Transmembrane helix</keyword>
<feature type="transmembrane region" description="Helical" evidence="4">
    <location>
        <begin position="39"/>
        <end position="58"/>
    </location>
</feature>